<evidence type="ECO:0000259" key="1">
    <source>
        <dbReference type="Pfam" id="PF22936"/>
    </source>
</evidence>
<protein>
    <recommendedName>
        <fullName evidence="1">Retrovirus-related Pol polyprotein from transposon TNT 1-94-like beta-barrel domain-containing protein</fullName>
    </recommendedName>
</protein>
<dbReference type="SUPFAM" id="SSF57756">
    <property type="entry name" value="Retrovirus zinc finger-like domains"/>
    <property type="match status" value="1"/>
</dbReference>
<reference evidence="2 3" key="1">
    <citation type="submission" date="2021-02" db="EMBL/GenBank/DDBJ databases">
        <title>Plant Genome Project.</title>
        <authorList>
            <person name="Zhang R.-G."/>
        </authorList>
    </citation>
    <scope>NUCLEOTIDE SEQUENCE [LARGE SCALE GENOMIC DNA]</scope>
    <source>
        <tissue evidence="2">Leaves</tissue>
    </source>
</reference>
<dbReference type="Pfam" id="PF22936">
    <property type="entry name" value="Pol_BBD"/>
    <property type="match status" value="1"/>
</dbReference>
<dbReference type="PANTHER" id="PTHR47592:SF27">
    <property type="entry name" value="OS08G0421700 PROTEIN"/>
    <property type="match status" value="1"/>
</dbReference>
<dbReference type="Proteomes" id="UP000827721">
    <property type="component" value="Unassembled WGS sequence"/>
</dbReference>
<name>A0ABQ8I2B3_9ROSI</name>
<gene>
    <name evidence="2" type="ORF">JRO89_XS05G0141400</name>
</gene>
<keyword evidence="3" id="KW-1185">Reference proteome</keyword>
<feature type="domain" description="Retrovirus-related Pol polyprotein from transposon TNT 1-94-like beta-barrel" evidence="1">
    <location>
        <begin position="199"/>
        <end position="279"/>
    </location>
</feature>
<proteinExistence type="predicted"/>
<evidence type="ECO:0000313" key="3">
    <source>
        <dbReference type="Proteomes" id="UP000827721"/>
    </source>
</evidence>
<organism evidence="2 3">
    <name type="scientific">Xanthoceras sorbifolium</name>
    <dbReference type="NCBI Taxonomy" id="99658"/>
    <lineage>
        <taxon>Eukaryota</taxon>
        <taxon>Viridiplantae</taxon>
        <taxon>Streptophyta</taxon>
        <taxon>Embryophyta</taxon>
        <taxon>Tracheophyta</taxon>
        <taxon>Spermatophyta</taxon>
        <taxon>Magnoliopsida</taxon>
        <taxon>eudicotyledons</taxon>
        <taxon>Gunneridae</taxon>
        <taxon>Pentapetalae</taxon>
        <taxon>rosids</taxon>
        <taxon>malvids</taxon>
        <taxon>Sapindales</taxon>
        <taxon>Sapindaceae</taxon>
        <taxon>Xanthoceroideae</taxon>
        <taxon>Xanthoceras</taxon>
    </lineage>
</organism>
<dbReference type="InterPro" id="IPR036875">
    <property type="entry name" value="Znf_CCHC_sf"/>
</dbReference>
<accession>A0ABQ8I2B3</accession>
<sequence length="349" mass="39608">MESSIGMVSGYQGLGFTALITHWIEFHDVIKVNTLQRVRTKQTLWEQNCSLLWQSLKRKEAYQDVACLMPSTADRTANNARKLHEIKRSLEKNEEKAFQVKVESTKDMARETKNSIGGFRGRGRGRGRGRVVGHDEQRRSFGENRSYKNGVQCHYCKKFGHIEANCWSKEKQAHYIEERQEESKLFMTHLNVDALNDIWFLDSGCSNHMSGIKSTFKELDESYKVQVKLGDNKQIQVEGKEMVAIKTGNNGVKFLHNVFFVPSLAHNLLSVGKLITAGYSVLFDDGACVIKEKKSDETIVNVYMTENKMFPLDVSYADNHALVVEKKNGNSFNEAGTQVQIPIESATQV</sequence>
<evidence type="ECO:0000313" key="2">
    <source>
        <dbReference type="EMBL" id="KAH7570594.1"/>
    </source>
</evidence>
<dbReference type="PANTHER" id="PTHR47592">
    <property type="entry name" value="PBF68 PROTEIN"/>
    <property type="match status" value="1"/>
</dbReference>
<comment type="caution">
    <text evidence="2">The sequence shown here is derived from an EMBL/GenBank/DDBJ whole genome shotgun (WGS) entry which is preliminary data.</text>
</comment>
<dbReference type="EMBL" id="JAFEMO010000005">
    <property type="protein sequence ID" value="KAH7570594.1"/>
    <property type="molecule type" value="Genomic_DNA"/>
</dbReference>
<dbReference type="InterPro" id="IPR054722">
    <property type="entry name" value="PolX-like_BBD"/>
</dbReference>